<organism evidence="4 5">
    <name type="scientific">Ichthyophthirius multifiliis</name>
    <name type="common">White spot disease agent</name>
    <name type="synonym">Ich</name>
    <dbReference type="NCBI Taxonomy" id="5932"/>
    <lineage>
        <taxon>Eukaryota</taxon>
        <taxon>Sar</taxon>
        <taxon>Alveolata</taxon>
        <taxon>Ciliophora</taxon>
        <taxon>Intramacronucleata</taxon>
        <taxon>Oligohymenophorea</taxon>
        <taxon>Hymenostomatida</taxon>
        <taxon>Ophryoglenina</taxon>
        <taxon>Ichthyophthirius</taxon>
    </lineage>
</organism>
<evidence type="ECO:0000256" key="1">
    <source>
        <dbReference type="ARBA" id="ARBA00022614"/>
    </source>
</evidence>
<reference evidence="4 5" key="1">
    <citation type="submission" date="2011-07" db="EMBL/GenBank/DDBJ databases">
        <authorList>
            <person name="Coyne R."/>
            <person name="Brami D."/>
            <person name="Johnson J."/>
            <person name="Hostetler J."/>
            <person name="Hannick L."/>
            <person name="Clark T."/>
            <person name="Cassidy-Hanley D."/>
            <person name="Inman J."/>
        </authorList>
    </citation>
    <scope>NUCLEOTIDE SEQUENCE [LARGE SCALE GENOMIC DNA]</scope>
    <source>
        <strain evidence="4 5">G5</strain>
    </source>
</reference>
<name>G0QS14_ICHMU</name>
<dbReference type="AlphaFoldDB" id="G0QS14"/>
<keyword evidence="4" id="KW-0378">Hydrolase</keyword>
<dbReference type="Pfam" id="PF13855">
    <property type="entry name" value="LRR_8"/>
    <property type="match status" value="1"/>
</dbReference>
<feature type="region of interest" description="Disordered" evidence="3">
    <location>
        <begin position="381"/>
        <end position="412"/>
    </location>
</feature>
<dbReference type="SMART" id="SM00365">
    <property type="entry name" value="LRR_SD22"/>
    <property type="match status" value="4"/>
</dbReference>
<dbReference type="EC" id="3.1.2.15" evidence="4"/>
<dbReference type="InterPro" id="IPR032675">
    <property type="entry name" value="LRR_dom_sf"/>
</dbReference>
<feature type="region of interest" description="Disordered" evidence="3">
    <location>
        <begin position="1"/>
        <end position="31"/>
    </location>
</feature>
<proteinExistence type="predicted"/>
<evidence type="ECO:0000256" key="3">
    <source>
        <dbReference type="SAM" id="MobiDB-lite"/>
    </source>
</evidence>
<dbReference type="Proteomes" id="UP000008983">
    <property type="component" value="Unassembled WGS sequence"/>
</dbReference>
<evidence type="ECO:0000313" key="5">
    <source>
        <dbReference type="Proteomes" id="UP000008983"/>
    </source>
</evidence>
<dbReference type="GO" id="GO:0005737">
    <property type="term" value="C:cytoplasm"/>
    <property type="evidence" value="ECO:0007669"/>
    <property type="project" value="TreeGrafter"/>
</dbReference>
<dbReference type="Pfam" id="PF13516">
    <property type="entry name" value="LRR_6"/>
    <property type="match status" value="1"/>
</dbReference>
<evidence type="ECO:0000313" key="4">
    <source>
        <dbReference type="EMBL" id="EGR31983.1"/>
    </source>
</evidence>
<dbReference type="EMBL" id="GL983803">
    <property type="protein sequence ID" value="EGR31983.1"/>
    <property type="molecule type" value="Genomic_DNA"/>
</dbReference>
<dbReference type="eggNOG" id="KOG0531">
    <property type="taxonomic scope" value="Eukaryota"/>
</dbReference>
<dbReference type="InterPro" id="IPR001611">
    <property type="entry name" value="Leu-rich_rpt"/>
</dbReference>
<dbReference type="InParanoid" id="G0QS14"/>
<keyword evidence="5" id="KW-1185">Reference proteome</keyword>
<feature type="compositionally biased region" description="Basic and acidic residues" evidence="3">
    <location>
        <begin position="381"/>
        <end position="403"/>
    </location>
</feature>
<accession>G0QS14</accession>
<sequence>MADNDDNMNNENDENGENQEEQVEERPEEDPNIIILKEQENKFAQDIRENLSNIQKTANNGSYAYVKLNLAEKEIERIFPLISSYTHLRYIDLSGNQIQNIGTIVELKYVIQLNLQRNQIRDLKIFNPESDEEILPYLQFLSLQGNKIQKLEHLKLSKIRRLEIQENEIVEIDDNFGGINSLEYLNISQNKLKSLKGIKDMQNLKELIAEENEIENFKDLENLPMLNQLSLRKNSIKKINFLIPSLTSLYHLNLAENLIEDFKQILKIPKLKSLLSFSFNGNPCNDTLADADPKMEFFIKFDYFLKINDELVNEDFQKEKIRVLEEREEQRKKEEEEARIAAEEARIAAEEARIAAEEVERQAQEEARLAAEEQARLVAEEQAKLAAEEQAKQATEEQAKQEIDANNQEDQV</sequence>
<dbReference type="PANTHER" id="PTHR15454">
    <property type="entry name" value="NISCHARIN RELATED"/>
    <property type="match status" value="1"/>
</dbReference>
<dbReference type="STRING" id="857967.G0QS14"/>
<evidence type="ECO:0000256" key="2">
    <source>
        <dbReference type="ARBA" id="ARBA00022737"/>
    </source>
</evidence>
<dbReference type="OMA" id="LHWINGR"/>
<dbReference type="OrthoDB" id="271226at2759"/>
<keyword evidence="2" id="KW-0677">Repeat</keyword>
<dbReference type="SUPFAM" id="SSF52058">
    <property type="entry name" value="L domain-like"/>
    <property type="match status" value="1"/>
</dbReference>
<keyword evidence="1" id="KW-0433">Leucine-rich repeat</keyword>
<dbReference type="PANTHER" id="PTHR15454:SF56">
    <property type="entry name" value="PROTEIN PHOSPHATASE 1 REGULATORY SUBUNIT 7-RELATED"/>
    <property type="match status" value="1"/>
</dbReference>
<dbReference type="GeneID" id="14908178"/>
<dbReference type="RefSeq" id="XP_004035469.1">
    <property type="nucleotide sequence ID" value="XM_004035421.1"/>
</dbReference>
<protein>
    <submittedName>
        <fullName evidence="4">Leucine rich repeat protein</fullName>
        <ecNumber evidence="4">3.1.2.15</ecNumber>
        <ecNumber evidence="4">3.1.3.16</ecNumber>
    </submittedName>
</protein>
<dbReference type="PROSITE" id="PS51450">
    <property type="entry name" value="LRR"/>
    <property type="match status" value="4"/>
</dbReference>
<dbReference type="EC" id="3.1.3.16" evidence="4"/>
<gene>
    <name evidence="4" type="ORF">IMG5_098090</name>
</gene>
<dbReference type="Gene3D" id="3.80.10.10">
    <property type="entry name" value="Ribonuclease Inhibitor"/>
    <property type="match status" value="1"/>
</dbReference>
<dbReference type="GO" id="GO:0004722">
    <property type="term" value="F:protein serine/threonine phosphatase activity"/>
    <property type="evidence" value="ECO:0007669"/>
    <property type="project" value="UniProtKB-EC"/>
</dbReference>